<evidence type="ECO:0000256" key="1">
    <source>
        <dbReference type="SAM" id="MobiDB-lite"/>
    </source>
</evidence>
<feature type="domain" description="SHOCT" evidence="3">
    <location>
        <begin position="68"/>
        <end position="92"/>
    </location>
</feature>
<accession>A0A1G6SYV3</accession>
<protein>
    <submittedName>
        <fullName evidence="4">Putative membrane protein</fullName>
    </submittedName>
</protein>
<dbReference type="Pfam" id="PF09851">
    <property type="entry name" value="SHOCT"/>
    <property type="match status" value="1"/>
</dbReference>
<feature type="transmembrane region" description="Helical" evidence="2">
    <location>
        <begin position="12"/>
        <end position="36"/>
    </location>
</feature>
<feature type="region of interest" description="Disordered" evidence="1">
    <location>
        <begin position="39"/>
        <end position="65"/>
    </location>
</feature>
<keyword evidence="2" id="KW-1133">Transmembrane helix</keyword>
<organism evidence="4 5">
    <name type="scientific">Sanguibacter gelidistatuariae</name>
    <dbReference type="NCBI Taxonomy" id="1814289"/>
    <lineage>
        <taxon>Bacteria</taxon>
        <taxon>Bacillati</taxon>
        <taxon>Actinomycetota</taxon>
        <taxon>Actinomycetes</taxon>
        <taxon>Micrococcales</taxon>
        <taxon>Sanguibacteraceae</taxon>
        <taxon>Sanguibacter</taxon>
    </lineage>
</organism>
<dbReference type="STRING" id="1814289.SAMN05216410_2962"/>
<reference evidence="4 5" key="1">
    <citation type="submission" date="2016-09" db="EMBL/GenBank/DDBJ databases">
        <authorList>
            <person name="Capua I."/>
            <person name="De Benedictis P."/>
            <person name="Joannis T."/>
            <person name="Lombin L.H."/>
            <person name="Cattoli G."/>
        </authorList>
    </citation>
    <scope>NUCLEOTIDE SEQUENCE [LARGE SCALE GENOMIC DNA]</scope>
    <source>
        <strain evidence="4 5">ISLP-3</strain>
    </source>
</reference>
<evidence type="ECO:0000256" key="2">
    <source>
        <dbReference type="SAM" id="Phobius"/>
    </source>
</evidence>
<dbReference type="InterPro" id="IPR018649">
    <property type="entry name" value="SHOCT"/>
</dbReference>
<name>A0A1G6SYV3_9MICO</name>
<dbReference type="AlphaFoldDB" id="A0A1G6SYV3"/>
<gene>
    <name evidence="4" type="ORF">SAMN05216410_2962</name>
</gene>
<evidence type="ECO:0000259" key="3">
    <source>
        <dbReference type="Pfam" id="PF09851"/>
    </source>
</evidence>
<evidence type="ECO:0000313" key="4">
    <source>
        <dbReference type="EMBL" id="SDD21407.1"/>
    </source>
</evidence>
<keyword evidence="2" id="KW-0472">Membrane</keyword>
<dbReference type="EMBL" id="FMYH01000006">
    <property type="protein sequence ID" value="SDD21407.1"/>
    <property type="molecule type" value="Genomic_DNA"/>
</dbReference>
<dbReference type="Proteomes" id="UP000199039">
    <property type="component" value="Unassembled WGS sequence"/>
</dbReference>
<sequence>MGNGYYMHGDMGWGWIFALIAIIGIAGIVLLVVLLARQAGGGTRGGPSPIPGEHVNKSASSTGRSHARQILAERYARGEIDTADYQERLQHLPDE</sequence>
<keyword evidence="5" id="KW-1185">Reference proteome</keyword>
<dbReference type="RefSeq" id="WP_217629174.1">
    <property type="nucleotide sequence ID" value="NZ_FMYH01000006.1"/>
</dbReference>
<proteinExistence type="predicted"/>
<keyword evidence="2" id="KW-0812">Transmembrane</keyword>
<evidence type="ECO:0000313" key="5">
    <source>
        <dbReference type="Proteomes" id="UP000199039"/>
    </source>
</evidence>